<evidence type="ECO:0000313" key="3">
    <source>
        <dbReference type="Proteomes" id="UP000001307"/>
    </source>
</evidence>
<dbReference type="PANTHER" id="PTHR13410">
    <property type="entry name" value="PROTEIN PBDC1"/>
    <property type="match status" value="1"/>
</dbReference>
<keyword evidence="3" id="KW-1185">Reference proteome</keyword>
<dbReference type="EMBL" id="FN653063">
    <property type="protein sequence ID" value="CBY24795.1"/>
    <property type="molecule type" value="Genomic_DNA"/>
</dbReference>
<dbReference type="InterPro" id="IPR021148">
    <property type="entry name" value="Polysacc_synth_dom"/>
</dbReference>
<dbReference type="PANTHER" id="PTHR13410:SF9">
    <property type="entry name" value="PROTEIN PBDC1"/>
    <property type="match status" value="1"/>
</dbReference>
<gene>
    <name evidence="2" type="ORF">GSOID_T00012968001</name>
</gene>
<dbReference type="AlphaFoldDB" id="E4XK19"/>
<dbReference type="InterPro" id="IPR008476">
    <property type="entry name" value="PBDC1_metazoa/fungi"/>
</dbReference>
<dbReference type="FunCoup" id="E4XK19">
    <property type="interactions" value="657"/>
</dbReference>
<dbReference type="GO" id="GO:0005737">
    <property type="term" value="C:cytoplasm"/>
    <property type="evidence" value="ECO:0007669"/>
    <property type="project" value="TreeGrafter"/>
</dbReference>
<dbReference type="Pfam" id="PF04669">
    <property type="entry name" value="PBDC1"/>
    <property type="match status" value="1"/>
</dbReference>
<accession>E4XK19</accession>
<evidence type="ECO:0000313" key="2">
    <source>
        <dbReference type="EMBL" id="CBY24795.1"/>
    </source>
</evidence>
<proteinExistence type="predicted"/>
<dbReference type="OrthoDB" id="10248897at2759"/>
<evidence type="ECO:0000259" key="1">
    <source>
        <dbReference type="Pfam" id="PF04669"/>
    </source>
</evidence>
<sequence>MSIEDKLMSSVLGGDADWLPKAFSQAQIHIKLLLAVGPDELKFSPLDEAIYQSFRREFPIFEVGLVEDDLHEAMQTGNASKQWIDWVLEWKDKVKDWDQGSLLRKDPNQDYISGNTTFCIRIQFLAIEIARNKEKFNHIIVEEAQKQASGSSGGCCSRC</sequence>
<name>E4XK19_OIKDI</name>
<feature type="domain" description="Polysaccharide biosynthesis" evidence="1">
    <location>
        <begin position="17"/>
        <end position="141"/>
    </location>
</feature>
<dbReference type="InParanoid" id="E4XK19"/>
<dbReference type="InterPro" id="IPR023139">
    <property type="entry name" value="PBDC1-like_dom_sf"/>
</dbReference>
<organism evidence="2">
    <name type="scientific">Oikopleura dioica</name>
    <name type="common">Tunicate</name>
    <dbReference type="NCBI Taxonomy" id="34765"/>
    <lineage>
        <taxon>Eukaryota</taxon>
        <taxon>Metazoa</taxon>
        <taxon>Chordata</taxon>
        <taxon>Tunicata</taxon>
        <taxon>Appendicularia</taxon>
        <taxon>Copelata</taxon>
        <taxon>Oikopleuridae</taxon>
        <taxon>Oikopleura</taxon>
    </lineage>
</organism>
<protein>
    <recommendedName>
        <fullName evidence="1">Polysaccharide biosynthesis domain-containing protein</fullName>
    </recommendedName>
</protein>
<reference evidence="2" key="1">
    <citation type="journal article" date="2010" name="Science">
        <title>Plasticity of animal genome architecture unmasked by rapid evolution of a pelagic tunicate.</title>
        <authorList>
            <person name="Denoeud F."/>
            <person name="Henriet S."/>
            <person name="Mungpakdee S."/>
            <person name="Aury J.M."/>
            <person name="Da Silva C."/>
            <person name="Brinkmann H."/>
            <person name="Mikhaleva J."/>
            <person name="Olsen L.C."/>
            <person name="Jubin C."/>
            <person name="Canestro C."/>
            <person name="Bouquet J.M."/>
            <person name="Danks G."/>
            <person name="Poulain J."/>
            <person name="Campsteijn C."/>
            <person name="Adamski M."/>
            <person name="Cross I."/>
            <person name="Yadetie F."/>
            <person name="Muffato M."/>
            <person name="Louis A."/>
            <person name="Butcher S."/>
            <person name="Tsagkogeorga G."/>
            <person name="Konrad A."/>
            <person name="Singh S."/>
            <person name="Jensen M.F."/>
            <person name="Cong E.H."/>
            <person name="Eikeseth-Otteraa H."/>
            <person name="Noel B."/>
            <person name="Anthouard V."/>
            <person name="Porcel B.M."/>
            <person name="Kachouri-Lafond R."/>
            <person name="Nishino A."/>
            <person name="Ugolini M."/>
            <person name="Chourrout P."/>
            <person name="Nishida H."/>
            <person name="Aasland R."/>
            <person name="Huzurbazar S."/>
            <person name="Westhof E."/>
            <person name="Delsuc F."/>
            <person name="Lehrach H."/>
            <person name="Reinhardt R."/>
            <person name="Weissenbach J."/>
            <person name="Roy S.W."/>
            <person name="Artiguenave F."/>
            <person name="Postlethwait J.H."/>
            <person name="Manak J.R."/>
            <person name="Thompson E.M."/>
            <person name="Jaillon O."/>
            <person name="Du Pasquier L."/>
            <person name="Boudinot P."/>
            <person name="Liberles D.A."/>
            <person name="Volff J.N."/>
            <person name="Philippe H."/>
            <person name="Lenhard B."/>
            <person name="Roest Crollius H."/>
            <person name="Wincker P."/>
            <person name="Chourrout D."/>
        </authorList>
    </citation>
    <scope>NUCLEOTIDE SEQUENCE [LARGE SCALE GENOMIC DNA]</scope>
</reference>
<dbReference type="Gene3D" id="1.10.3560.10">
    <property type="entry name" value="yst0336 like domain"/>
    <property type="match status" value="1"/>
</dbReference>
<dbReference type="Proteomes" id="UP000001307">
    <property type="component" value="Unassembled WGS sequence"/>
</dbReference>